<comment type="caution">
    <text evidence="1">The sequence shown here is derived from an EMBL/GenBank/DDBJ whole genome shotgun (WGS) entry which is preliminary data.</text>
</comment>
<dbReference type="Proteomes" id="UP001054889">
    <property type="component" value="Unassembled WGS sequence"/>
</dbReference>
<accession>A0AAV5FJY6</accession>
<proteinExistence type="predicted"/>
<organism evidence="1 2">
    <name type="scientific">Eleusine coracana subsp. coracana</name>
    <dbReference type="NCBI Taxonomy" id="191504"/>
    <lineage>
        <taxon>Eukaryota</taxon>
        <taxon>Viridiplantae</taxon>
        <taxon>Streptophyta</taxon>
        <taxon>Embryophyta</taxon>
        <taxon>Tracheophyta</taxon>
        <taxon>Spermatophyta</taxon>
        <taxon>Magnoliopsida</taxon>
        <taxon>Liliopsida</taxon>
        <taxon>Poales</taxon>
        <taxon>Poaceae</taxon>
        <taxon>PACMAD clade</taxon>
        <taxon>Chloridoideae</taxon>
        <taxon>Cynodonteae</taxon>
        <taxon>Eleusininae</taxon>
        <taxon>Eleusine</taxon>
    </lineage>
</organism>
<sequence>MPITGCARLRQSSVCWNAQSTRRCYSPPNNSRALLASGGQTMKLLCPLDAALNGMTSRLHFVLISSQPASCKGNSRNSWI</sequence>
<evidence type="ECO:0000313" key="2">
    <source>
        <dbReference type="Proteomes" id="UP001054889"/>
    </source>
</evidence>
<evidence type="ECO:0000313" key="1">
    <source>
        <dbReference type="EMBL" id="GJN35048.1"/>
    </source>
</evidence>
<protein>
    <submittedName>
        <fullName evidence="1">Uncharacterized protein</fullName>
    </submittedName>
</protein>
<reference evidence="1" key="2">
    <citation type="submission" date="2021-12" db="EMBL/GenBank/DDBJ databases">
        <title>Resequencing data analysis of finger millet.</title>
        <authorList>
            <person name="Hatakeyama M."/>
            <person name="Aluri S."/>
            <person name="Balachadran M.T."/>
            <person name="Sivarajan S.R."/>
            <person name="Poveda L."/>
            <person name="Shimizu-Inatsugi R."/>
            <person name="Schlapbach R."/>
            <person name="Sreeman S.M."/>
            <person name="Shimizu K.K."/>
        </authorList>
    </citation>
    <scope>NUCLEOTIDE SEQUENCE</scope>
</reference>
<reference evidence="1" key="1">
    <citation type="journal article" date="2018" name="DNA Res.">
        <title>Multiple hybrid de novo genome assembly of finger millet, an orphan allotetraploid crop.</title>
        <authorList>
            <person name="Hatakeyama M."/>
            <person name="Aluri S."/>
            <person name="Balachadran M.T."/>
            <person name="Sivarajan S.R."/>
            <person name="Patrignani A."/>
            <person name="Gruter S."/>
            <person name="Poveda L."/>
            <person name="Shimizu-Inatsugi R."/>
            <person name="Baeten J."/>
            <person name="Francoijs K.J."/>
            <person name="Nataraja K.N."/>
            <person name="Reddy Y.A.N."/>
            <person name="Phadnis S."/>
            <person name="Ravikumar R.L."/>
            <person name="Schlapbach R."/>
            <person name="Sreeman S.M."/>
            <person name="Shimizu K.K."/>
        </authorList>
    </citation>
    <scope>NUCLEOTIDE SEQUENCE</scope>
</reference>
<gene>
    <name evidence="1" type="primary">gb23775</name>
    <name evidence="1" type="ORF">PR202_gb23775</name>
</gene>
<dbReference type="EMBL" id="BQKI01000086">
    <property type="protein sequence ID" value="GJN35048.1"/>
    <property type="molecule type" value="Genomic_DNA"/>
</dbReference>
<name>A0AAV5FJY6_ELECO</name>
<dbReference type="AlphaFoldDB" id="A0AAV5FJY6"/>
<keyword evidence="2" id="KW-1185">Reference proteome</keyword>